<dbReference type="Pfam" id="PF03692">
    <property type="entry name" value="CxxCxxCC"/>
    <property type="match status" value="1"/>
</dbReference>
<evidence type="ECO:0000313" key="2">
    <source>
        <dbReference type="EMBL" id="MCW7752721.1"/>
    </source>
</evidence>
<organism evidence="2 3">
    <name type="scientific">Desulfobotulus pelophilus</name>
    <dbReference type="NCBI Taxonomy" id="2823377"/>
    <lineage>
        <taxon>Bacteria</taxon>
        <taxon>Pseudomonadati</taxon>
        <taxon>Thermodesulfobacteriota</taxon>
        <taxon>Desulfobacteria</taxon>
        <taxon>Desulfobacterales</taxon>
        <taxon>Desulfobacteraceae</taxon>
        <taxon>Desulfobotulus</taxon>
    </lineage>
</organism>
<protein>
    <submittedName>
        <fullName evidence="2">YkgJ family cysteine cluster protein</fullName>
    </submittedName>
</protein>
<dbReference type="InterPro" id="IPR005358">
    <property type="entry name" value="Puta_zinc/iron-chelating_dom"/>
</dbReference>
<sequence>MSLENPVFDCKQCGECCKGFGGTYVSSEDIHAIARFTGLSETVFRESCCQEAARGPVLAVDEENRCIFQKDHICSIHPVKPRMCREWPFIPAVLRQPGNWQLMGDACPGIIQKAPAQAVYNQTLASLQKTRPGFRPEQAIAPADVSDNRPLFPA</sequence>
<feature type="region of interest" description="Disordered" evidence="1">
    <location>
        <begin position="131"/>
        <end position="154"/>
    </location>
</feature>
<dbReference type="EMBL" id="JAPFPW010000001">
    <property type="protein sequence ID" value="MCW7752721.1"/>
    <property type="molecule type" value="Genomic_DNA"/>
</dbReference>
<proteinExistence type="predicted"/>
<evidence type="ECO:0000256" key="1">
    <source>
        <dbReference type="SAM" id="MobiDB-lite"/>
    </source>
</evidence>
<dbReference type="Proteomes" id="UP001209681">
    <property type="component" value="Unassembled WGS sequence"/>
</dbReference>
<dbReference type="PANTHER" id="PTHR35866">
    <property type="entry name" value="PUTATIVE-RELATED"/>
    <property type="match status" value="1"/>
</dbReference>
<evidence type="ECO:0000313" key="3">
    <source>
        <dbReference type="Proteomes" id="UP001209681"/>
    </source>
</evidence>
<comment type="caution">
    <text evidence="2">The sequence shown here is derived from an EMBL/GenBank/DDBJ whole genome shotgun (WGS) entry which is preliminary data.</text>
</comment>
<keyword evidence="3" id="KW-1185">Reference proteome</keyword>
<dbReference type="PANTHER" id="PTHR35866:SF1">
    <property type="entry name" value="YKGJ FAMILY CYSTEINE CLUSTER PROTEIN"/>
    <property type="match status" value="1"/>
</dbReference>
<reference evidence="2 3" key="1">
    <citation type="submission" date="2022-11" db="EMBL/GenBank/DDBJ databases">
        <title>Desulfobotulus tamanensis H1 sp. nov. - anaerobic, alkaliphilic, sulphate reducing bacterium isolated from terrestrial mud volcano.</title>
        <authorList>
            <person name="Frolova A."/>
            <person name="Merkel A.Y."/>
            <person name="Slobodkin A.I."/>
        </authorList>
    </citation>
    <scope>NUCLEOTIDE SEQUENCE [LARGE SCALE GENOMIC DNA]</scope>
    <source>
        <strain evidence="2 3">H1</strain>
    </source>
</reference>
<dbReference type="RefSeq" id="WP_265423583.1">
    <property type="nucleotide sequence ID" value="NZ_JAPFPW010000001.1"/>
</dbReference>
<accession>A0ABT3N5J3</accession>
<gene>
    <name evidence="2" type="ORF">OOT00_01820</name>
</gene>
<name>A0ABT3N5J3_9BACT</name>